<sequence length="282" mass="31435">MGRNDPWQAGHSVAGRGHGHSLVASPNFITLLKDHNGISLRASEHFCKIAARIQRRMAQAPLLALPEILELDSTLLNWKSSLHPLFRDEGHCPETLRSARALLRCRLLTLRLTLYRPHLINAALNGSTNSACSIMSNDERDLIARCRAVAVDTVETIAGDWFPNQICAWHSAWHLFQAALVLLLGQITEPENTDAPAWDQSLHKTVDLFDQMKRWCPGAGRSGEVVRFLYGAKSKPASEGNSASTMPDNEFMDLLNMDILNGEADWIDFDSMSSPADWRDKI</sequence>
<dbReference type="GO" id="GO:0000981">
    <property type="term" value="F:DNA-binding transcription factor activity, RNA polymerase II-specific"/>
    <property type="evidence" value="ECO:0007669"/>
    <property type="project" value="TreeGrafter"/>
</dbReference>
<dbReference type="Proteomes" id="UP001163105">
    <property type="component" value="Unassembled WGS sequence"/>
</dbReference>
<dbReference type="PANTHER" id="PTHR47424">
    <property type="entry name" value="REGULATORY PROTEIN GAL4"/>
    <property type="match status" value="1"/>
</dbReference>
<keyword evidence="3" id="KW-0539">Nucleus</keyword>
<dbReference type="CDD" id="cd12148">
    <property type="entry name" value="fungal_TF_MHR"/>
    <property type="match status" value="1"/>
</dbReference>
<dbReference type="EMBL" id="JAQHRD010000003">
    <property type="protein sequence ID" value="KAJ6443488.1"/>
    <property type="molecule type" value="Genomic_DNA"/>
</dbReference>
<protein>
    <submittedName>
        <fullName evidence="4">Cyclic peptide transporter</fullName>
    </submittedName>
</protein>
<dbReference type="InterPro" id="IPR051127">
    <property type="entry name" value="Fungal_SecMet_Regulators"/>
</dbReference>
<dbReference type="GO" id="GO:0000435">
    <property type="term" value="P:positive regulation of transcription from RNA polymerase II promoter by galactose"/>
    <property type="evidence" value="ECO:0007669"/>
    <property type="project" value="TreeGrafter"/>
</dbReference>
<gene>
    <name evidence="4" type="ORF">O9K51_04667</name>
</gene>
<accession>A0AB34FVM0</accession>
<dbReference type="GO" id="GO:0000978">
    <property type="term" value="F:RNA polymerase II cis-regulatory region sequence-specific DNA binding"/>
    <property type="evidence" value="ECO:0007669"/>
    <property type="project" value="TreeGrafter"/>
</dbReference>
<keyword evidence="5" id="KW-1185">Reference proteome</keyword>
<evidence type="ECO:0000256" key="2">
    <source>
        <dbReference type="ARBA" id="ARBA00023163"/>
    </source>
</evidence>
<evidence type="ECO:0000256" key="1">
    <source>
        <dbReference type="ARBA" id="ARBA00023015"/>
    </source>
</evidence>
<keyword evidence="2" id="KW-0804">Transcription</keyword>
<evidence type="ECO:0000256" key="3">
    <source>
        <dbReference type="ARBA" id="ARBA00023242"/>
    </source>
</evidence>
<proteinExistence type="predicted"/>
<keyword evidence="1" id="KW-0805">Transcription regulation</keyword>
<evidence type="ECO:0000313" key="5">
    <source>
        <dbReference type="Proteomes" id="UP001163105"/>
    </source>
</evidence>
<dbReference type="PANTHER" id="PTHR47424:SF5">
    <property type="entry name" value="ZN(II)2CYS6 TRANSCRIPTION FACTOR (EUROFUNG)"/>
    <property type="match status" value="1"/>
</dbReference>
<name>A0AB34FVM0_9HYPO</name>
<dbReference type="GO" id="GO:0005634">
    <property type="term" value="C:nucleus"/>
    <property type="evidence" value="ECO:0007669"/>
    <property type="project" value="TreeGrafter"/>
</dbReference>
<comment type="caution">
    <text evidence="4">The sequence shown here is derived from an EMBL/GenBank/DDBJ whole genome shotgun (WGS) entry which is preliminary data.</text>
</comment>
<organism evidence="4 5">
    <name type="scientific">Purpureocillium lavendulum</name>
    <dbReference type="NCBI Taxonomy" id="1247861"/>
    <lineage>
        <taxon>Eukaryota</taxon>
        <taxon>Fungi</taxon>
        <taxon>Dikarya</taxon>
        <taxon>Ascomycota</taxon>
        <taxon>Pezizomycotina</taxon>
        <taxon>Sordariomycetes</taxon>
        <taxon>Hypocreomycetidae</taxon>
        <taxon>Hypocreales</taxon>
        <taxon>Ophiocordycipitaceae</taxon>
        <taxon>Purpureocillium</taxon>
    </lineage>
</organism>
<dbReference type="AlphaFoldDB" id="A0AB34FVM0"/>
<reference evidence="4" key="1">
    <citation type="submission" date="2023-01" db="EMBL/GenBank/DDBJ databases">
        <title>The growth and conidiation of Purpureocillium lavendulum are regulated by nitrogen source and histone H3K14 acetylation.</title>
        <authorList>
            <person name="Tang P."/>
            <person name="Han J."/>
            <person name="Zhang C."/>
            <person name="Tang P."/>
            <person name="Qi F."/>
            <person name="Zhang K."/>
            <person name="Liang L."/>
        </authorList>
    </citation>
    <scope>NUCLEOTIDE SEQUENCE</scope>
    <source>
        <strain evidence="4">YMF1.00683</strain>
    </source>
</reference>
<evidence type="ECO:0000313" key="4">
    <source>
        <dbReference type="EMBL" id="KAJ6443488.1"/>
    </source>
</evidence>